<evidence type="ECO:0000313" key="4">
    <source>
        <dbReference type="EMBL" id="EAU83317.2"/>
    </source>
</evidence>
<evidence type="ECO:0000256" key="2">
    <source>
        <dbReference type="ARBA" id="ARBA00023043"/>
    </source>
</evidence>
<dbReference type="RefSeq" id="XP_001838516.2">
    <property type="nucleotide sequence ID" value="XM_001838464.2"/>
</dbReference>
<keyword evidence="2 3" id="KW-0040">ANK repeat</keyword>
<accession>A8P3B8</accession>
<evidence type="ECO:0000256" key="1">
    <source>
        <dbReference type="ARBA" id="ARBA00022737"/>
    </source>
</evidence>
<reference evidence="4 5" key="1">
    <citation type="journal article" date="2010" name="Proc. Natl. Acad. Sci. U.S.A.">
        <title>Insights into evolution of multicellular fungi from the assembled chromosomes of the mushroom Coprinopsis cinerea (Coprinus cinereus).</title>
        <authorList>
            <person name="Stajich J.E."/>
            <person name="Wilke S.K."/>
            <person name="Ahren D."/>
            <person name="Au C.H."/>
            <person name="Birren B.W."/>
            <person name="Borodovsky M."/>
            <person name="Burns C."/>
            <person name="Canback B."/>
            <person name="Casselton L.A."/>
            <person name="Cheng C.K."/>
            <person name="Deng J."/>
            <person name="Dietrich F.S."/>
            <person name="Fargo D.C."/>
            <person name="Farman M.L."/>
            <person name="Gathman A.C."/>
            <person name="Goldberg J."/>
            <person name="Guigo R."/>
            <person name="Hoegger P.J."/>
            <person name="Hooker J.B."/>
            <person name="Huggins A."/>
            <person name="James T.Y."/>
            <person name="Kamada T."/>
            <person name="Kilaru S."/>
            <person name="Kodira C."/>
            <person name="Kues U."/>
            <person name="Kupfer D."/>
            <person name="Kwan H.S."/>
            <person name="Lomsadze A."/>
            <person name="Li W."/>
            <person name="Lilly W.W."/>
            <person name="Ma L.J."/>
            <person name="Mackey A.J."/>
            <person name="Manning G."/>
            <person name="Martin F."/>
            <person name="Muraguchi H."/>
            <person name="Natvig D.O."/>
            <person name="Palmerini H."/>
            <person name="Ramesh M.A."/>
            <person name="Rehmeyer C.J."/>
            <person name="Roe B.A."/>
            <person name="Shenoy N."/>
            <person name="Stanke M."/>
            <person name="Ter-Hovhannisyan V."/>
            <person name="Tunlid A."/>
            <person name="Velagapudi R."/>
            <person name="Vision T.J."/>
            <person name="Zeng Q."/>
            <person name="Zolan M.E."/>
            <person name="Pukkila P.J."/>
        </authorList>
    </citation>
    <scope>NUCLEOTIDE SEQUENCE [LARGE SCALE GENOMIC DNA]</scope>
    <source>
        <strain evidence="5">Okayama-7 / 130 / ATCC MYA-4618 / FGSC 9003</strain>
    </source>
</reference>
<dbReference type="HOGENOM" id="CLU_053726_0_0_1"/>
<dbReference type="GeneID" id="6015108"/>
<dbReference type="PROSITE" id="PS50297">
    <property type="entry name" value="ANK_REP_REGION"/>
    <property type="match status" value="2"/>
</dbReference>
<dbReference type="Gene3D" id="1.25.40.20">
    <property type="entry name" value="Ankyrin repeat-containing domain"/>
    <property type="match status" value="1"/>
</dbReference>
<protein>
    <submittedName>
        <fullName evidence="4">Uncharacterized protein</fullName>
    </submittedName>
</protein>
<keyword evidence="1" id="KW-0677">Repeat</keyword>
<dbReference type="EMBL" id="AACS02000004">
    <property type="protein sequence ID" value="EAU83317.2"/>
    <property type="molecule type" value="Genomic_DNA"/>
</dbReference>
<dbReference type="Proteomes" id="UP000001861">
    <property type="component" value="Unassembled WGS sequence"/>
</dbReference>
<dbReference type="InterPro" id="IPR002110">
    <property type="entry name" value="Ankyrin_rpt"/>
</dbReference>
<feature type="repeat" description="ANK" evidence="3">
    <location>
        <begin position="146"/>
        <end position="182"/>
    </location>
</feature>
<dbReference type="OMA" id="HYEDIGR"/>
<evidence type="ECO:0000256" key="3">
    <source>
        <dbReference type="PROSITE-ProRule" id="PRU00023"/>
    </source>
</evidence>
<dbReference type="PANTHER" id="PTHR24171">
    <property type="entry name" value="ANKYRIN REPEAT DOMAIN-CONTAINING PROTEIN 39-RELATED"/>
    <property type="match status" value="1"/>
</dbReference>
<proteinExistence type="predicted"/>
<dbReference type="InParanoid" id="A8P3B8"/>
<name>A8P3B8_COPC7</name>
<sequence length="384" mass="42336">MAYFTQLKLQPQQPEFTVTPESGLVVTEEMKTILAQPGFLNRKNGGERLRYLFPNQSLGFNVSHLSLFAAACFFGNFERVKKEVEEGKAPNLSSVETEFQQGYASYVILGSQRTTNTKTGGIPIEHLKVLKYLIPHGLALDVPDIAGYTALHHSVLANTGKEREQLIRALLEGGANINAQNRWGETPLMCAMATQDTLGVEILIEAGADLDIKNGDDESARTWYPLCGPVISSLAERLINARSGEKAPLAEKKCDQCSTKKDLKRTSVNVPPPTKTPVSVPIDELLSGLSMNSNKKKSSNPQGKPFIVKVQVPMFSSGPLYVYSRQQDVVRFIKREESPSTYDELVAVIRKRGVAGQKGYFMAQLLSDGELMIKSSDILAAQRW</sequence>
<dbReference type="SUPFAM" id="SSF48403">
    <property type="entry name" value="Ankyrin repeat"/>
    <property type="match status" value="1"/>
</dbReference>
<dbReference type="OrthoDB" id="194358at2759"/>
<gene>
    <name evidence="4" type="ORF">CC1G_10758</name>
</gene>
<dbReference type="AlphaFoldDB" id="A8P3B8"/>
<feature type="repeat" description="ANK" evidence="3">
    <location>
        <begin position="183"/>
        <end position="215"/>
    </location>
</feature>
<dbReference type="Pfam" id="PF12796">
    <property type="entry name" value="Ank_2"/>
    <property type="match status" value="1"/>
</dbReference>
<dbReference type="InterPro" id="IPR036770">
    <property type="entry name" value="Ankyrin_rpt-contain_sf"/>
</dbReference>
<dbReference type="SMART" id="SM00248">
    <property type="entry name" value="ANK"/>
    <property type="match status" value="3"/>
</dbReference>
<dbReference type="KEGG" id="cci:CC1G_10758"/>
<dbReference type="eggNOG" id="KOG4177">
    <property type="taxonomic scope" value="Eukaryota"/>
</dbReference>
<dbReference type="VEuPathDB" id="FungiDB:CC1G_10758"/>
<dbReference type="PROSITE" id="PS50088">
    <property type="entry name" value="ANK_REPEAT"/>
    <property type="match status" value="2"/>
</dbReference>
<comment type="caution">
    <text evidence="4">The sequence shown here is derived from an EMBL/GenBank/DDBJ whole genome shotgun (WGS) entry which is preliminary data.</text>
</comment>
<keyword evidence="5" id="KW-1185">Reference proteome</keyword>
<evidence type="ECO:0000313" key="5">
    <source>
        <dbReference type="Proteomes" id="UP000001861"/>
    </source>
</evidence>
<organism evidence="4 5">
    <name type="scientific">Coprinopsis cinerea (strain Okayama-7 / 130 / ATCC MYA-4618 / FGSC 9003)</name>
    <name type="common">Inky cap fungus</name>
    <name type="synonym">Hormographiella aspergillata</name>
    <dbReference type="NCBI Taxonomy" id="240176"/>
    <lineage>
        <taxon>Eukaryota</taxon>
        <taxon>Fungi</taxon>
        <taxon>Dikarya</taxon>
        <taxon>Basidiomycota</taxon>
        <taxon>Agaricomycotina</taxon>
        <taxon>Agaricomycetes</taxon>
        <taxon>Agaricomycetidae</taxon>
        <taxon>Agaricales</taxon>
        <taxon>Agaricineae</taxon>
        <taxon>Psathyrellaceae</taxon>
        <taxon>Coprinopsis</taxon>
    </lineage>
</organism>